<dbReference type="RefSeq" id="WP_246567726.1">
    <property type="nucleotide sequence ID" value="NZ_BMPQ01000006.1"/>
</dbReference>
<dbReference type="SUPFAM" id="SSF53850">
    <property type="entry name" value="Periplasmic binding protein-like II"/>
    <property type="match status" value="1"/>
</dbReference>
<comment type="caution">
    <text evidence="3">The sequence shown here is derived from an EMBL/GenBank/DDBJ whole genome shotgun (WGS) entry which is preliminary data.</text>
</comment>
<dbReference type="Pfam" id="PF13531">
    <property type="entry name" value="SBP_bac_11"/>
    <property type="match status" value="1"/>
</dbReference>
<reference evidence="3" key="1">
    <citation type="journal article" date="2014" name="Int. J. Syst. Evol. Microbiol.">
        <title>Complete genome sequence of Corynebacterium casei LMG S-19264T (=DSM 44701T), isolated from a smear-ripened cheese.</title>
        <authorList>
            <consortium name="US DOE Joint Genome Institute (JGI-PGF)"/>
            <person name="Walter F."/>
            <person name="Albersmeier A."/>
            <person name="Kalinowski J."/>
            <person name="Ruckert C."/>
        </authorList>
    </citation>
    <scope>NUCLEOTIDE SEQUENCE</scope>
    <source>
        <strain evidence="3">JCM 3035</strain>
    </source>
</reference>
<dbReference type="PROSITE" id="PS50234">
    <property type="entry name" value="VWFA"/>
    <property type="match status" value="1"/>
</dbReference>
<dbReference type="PROSITE" id="PS51257">
    <property type="entry name" value="PROKAR_LIPOPROTEIN"/>
    <property type="match status" value="1"/>
</dbReference>
<proteinExistence type="predicted"/>
<evidence type="ECO:0000259" key="2">
    <source>
        <dbReference type="PROSITE" id="PS50234"/>
    </source>
</evidence>
<feature type="domain" description="VWFA" evidence="2">
    <location>
        <begin position="340"/>
        <end position="518"/>
    </location>
</feature>
<sequence length="518" mass="55579">MRVRHIRSTTLAAVLLLALTACTSGESSEKPGQPEKAEPGTLRVLASSELSDMDLVLHEISMSTGIKVVPTYMGTRDAVDRLASGKADGAYDAAWLASSDYLRLDSAAAKKVVSQTPIMSSPVAIGVKPETIRRLGWKPADLTWSQVHQAVAAGDLTYGMTDPARSNSGFSALISVASGLSGAQSALTDADVDRATPKLAEFFKGQELTSGSSGWLASAYARRGSVDALLNYESVLVGIKGLTVIRPKDGVVTADYPLASLAATDQSTRETVRRLTDALRAPDIQQHITERTGRRPVVASVKPASWLDPSRRRELPFPGSKSVADGLLDAYENKLRRPSRTVYVLDTSGSMREDGRLGKLKKALTALTGDFRDREEVTLMPFGSAVKSVRTHVVRPEDPRTGLDGIRRDTEALTASGDTAIYTSLEKAYEHLGADGDTFTSIVLMTDGENTVGAGPEDFDGFYAGLPGEQREIPVFPILFGDSDRAELEHIAELTGGRLFDAQKGSLDGAFEEIRGYQ</sequence>
<dbReference type="InterPro" id="IPR050682">
    <property type="entry name" value="ModA/WtpA"/>
</dbReference>
<accession>A0A917QSE9</accession>
<dbReference type="GO" id="GO:0030973">
    <property type="term" value="F:molybdate ion binding"/>
    <property type="evidence" value="ECO:0007669"/>
    <property type="project" value="TreeGrafter"/>
</dbReference>
<dbReference type="GO" id="GO:0015689">
    <property type="term" value="P:molybdate ion transport"/>
    <property type="evidence" value="ECO:0007669"/>
    <property type="project" value="TreeGrafter"/>
</dbReference>
<dbReference type="Gene3D" id="3.40.50.410">
    <property type="entry name" value="von Willebrand factor, type A domain"/>
    <property type="match status" value="1"/>
</dbReference>
<organism evidence="3 4">
    <name type="scientific">Streptomyces flaveus</name>
    <dbReference type="NCBI Taxonomy" id="66370"/>
    <lineage>
        <taxon>Bacteria</taxon>
        <taxon>Bacillati</taxon>
        <taxon>Actinomycetota</taxon>
        <taxon>Actinomycetes</taxon>
        <taxon>Kitasatosporales</taxon>
        <taxon>Streptomycetaceae</taxon>
        <taxon>Streptomyces</taxon>
        <taxon>Streptomyces aurantiacus group</taxon>
    </lineage>
</organism>
<feature type="chain" id="PRO_5039411154" evidence="1">
    <location>
        <begin position="24"/>
        <end position="518"/>
    </location>
</feature>
<keyword evidence="4" id="KW-1185">Reference proteome</keyword>
<evidence type="ECO:0000313" key="3">
    <source>
        <dbReference type="EMBL" id="GGK66215.1"/>
    </source>
</evidence>
<feature type="signal peptide" evidence="1">
    <location>
        <begin position="1"/>
        <end position="23"/>
    </location>
</feature>
<keyword evidence="1" id="KW-0732">Signal</keyword>
<evidence type="ECO:0000256" key="1">
    <source>
        <dbReference type="SAM" id="SignalP"/>
    </source>
</evidence>
<gene>
    <name evidence="3" type="ORF">GCM10010094_29060</name>
</gene>
<dbReference type="InterPro" id="IPR036465">
    <property type="entry name" value="vWFA_dom_sf"/>
</dbReference>
<dbReference type="EMBL" id="BMPQ01000006">
    <property type="protein sequence ID" value="GGK66215.1"/>
    <property type="molecule type" value="Genomic_DNA"/>
</dbReference>
<evidence type="ECO:0000313" key="4">
    <source>
        <dbReference type="Proteomes" id="UP000637788"/>
    </source>
</evidence>
<dbReference type="PANTHER" id="PTHR30632:SF0">
    <property type="entry name" value="SULFATE-BINDING PROTEIN"/>
    <property type="match status" value="1"/>
</dbReference>
<reference evidence="3" key="2">
    <citation type="submission" date="2020-09" db="EMBL/GenBank/DDBJ databases">
        <authorList>
            <person name="Sun Q."/>
            <person name="Ohkuma M."/>
        </authorList>
    </citation>
    <scope>NUCLEOTIDE SEQUENCE</scope>
    <source>
        <strain evidence="3">JCM 3035</strain>
    </source>
</reference>
<dbReference type="PANTHER" id="PTHR30632">
    <property type="entry name" value="MOLYBDATE-BINDING PERIPLASMIC PROTEIN"/>
    <property type="match status" value="1"/>
</dbReference>
<dbReference type="SMART" id="SM00327">
    <property type="entry name" value="VWA"/>
    <property type="match status" value="1"/>
</dbReference>
<name>A0A917QSE9_9ACTN</name>
<dbReference type="Pfam" id="PF13519">
    <property type="entry name" value="VWA_2"/>
    <property type="match status" value="1"/>
</dbReference>
<protein>
    <submittedName>
        <fullName evidence="3">VWA domain-containing protein</fullName>
    </submittedName>
</protein>
<dbReference type="Proteomes" id="UP000637788">
    <property type="component" value="Unassembled WGS sequence"/>
</dbReference>
<dbReference type="AlphaFoldDB" id="A0A917QSE9"/>
<dbReference type="SUPFAM" id="SSF53300">
    <property type="entry name" value="vWA-like"/>
    <property type="match status" value="1"/>
</dbReference>
<dbReference type="InterPro" id="IPR002035">
    <property type="entry name" value="VWF_A"/>
</dbReference>